<accession>A0A2T7NFI2</accession>
<evidence type="ECO:0000313" key="2">
    <source>
        <dbReference type="Proteomes" id="UP000245119"/>
    </source>
</evidence>
<protein>
    <submittedName>
        <fullName evidence="1">Uncharacterized protein</fullName>
    </submittedName>
</protein>
<evidence type="ECO:0000313" key="1">
    <source>
        <dbReference type="EMBL" id="PVD19939.1"/>
    </source>
</evidence>
<proteinExistence type="predicted"/>
<keyword evidence="2" id="KW-1185">Reference proteome</keyword>
<gene>
    <name evidence="1" type="ORF">C0Q70_20433</name>
</gene>
<dbReference type="AlphaFoldDB" id="A0A2T7NFI2"/>
<reference evidence="1 2" key="1">
    <citation type="submission" date="2018-04" db="EMBL/GenBank/DDBJ databases">
        <title>The genome of golden apple snail Pomacea canaliculata provides insight into stress tolerance and invasive adaptation.</title>
        <authorList>
            <person name="Liu C."/>
            <person name="Liu B."/>
            <person name="Ren Y."/>
            <person name="Zhang Y."/>
            <person name="Wang H."/>
            <person name="Li S."/>
            <person name="Jiang F."/>
            <person name="Yin L."/>
            <person name="Zhang G."/>
            <person name="Qian W."/>
            <person name="Fan W."/>
        </authorList>
    </citation>
    <scope>NUCLEOTIDE SEQUENCE [LARGE SCALE GENOMIC DNA]</scope>
    <source>
        <strain evidence="1">SZHN2017</strain>
        <tissue evidence="1">Muscle</tissue>
    </source>
</reference>
<comment type="caution">
    <text evidence="1">The sequence shown here is derived from an EMBL/GenBank/DDBJ whole genome shotgun (WGS) entry which is preliminary data.</text>
</comment>
<organism evidence="1 2">
    <name type="scientific">Pomacea canaliculata</name>
    <name type="common">Golden apple snail</name>
    <dbReference type="NCBI Taxonomy" id="400727"/>
    <lineage>
        <taxon>Eukaryota</taxon>
        <taxon>Metazoa</taxon>
        <taxon>Spiralia</taxon>
        <taxon>Lophotrochozoa</taxon>
        <taxon>Mollusca</taxon>
        <taxon>Gastropoda</taxon>
        <taxon>Caenogastropoda</taxon>
        <taxon>Architaenioglossa</taxon>
        <taxon>Ampullarioidea</taxon>
        <taxon>Ampullariidae</taxon>
        <taxon>Pomacea</taxon>
    </lineage>
</organism>
<name>A0A2T7NFI2_POMCA</name>
<dbReference type="EMBL" id="PZQS01000013">
    <property type="protein sequence ID" value="PVD19939.1"/>
    <property type="molecule type" value="Genomic_DNA"/>
</dbReference>
<sequence>MEVSSDDFDDNMQCETGRVIWRKSSDPNPLTIGRKTFVDDTRVMVEHIPLTPDWPLLIKQSIAQFRTKSSSRQQLSSWQTK</sequence>
<dbReference type="OrthoDB" id="190835at2759"/>
<dbReference type="Proteomes" id="UP000245119">
    <property type="component" value="Linkage Group LG13"/>
</dbReference>